<keyword evidence="3" id="KW-0653">Protein transport</keyword>
<dbReference type="GO" id="GO:0031629">
    <property type="term" value="P:synaptic vesicle fusion to presynaptic active zone membrane"/>
    <property type="evidence" value="ECO:0007669"/>
    <property type="project" value="TreeGrafter"/>
</dbReference>
<feature type="domain" description="T-SNARE coiled-coil homology" evidence="7">
    <location>
        <begin position="363"/>
        <end position="425"/>
    </location>
</feature>
<keyword evidence="4 5" id="KW-0175">Coiled coil</keyword>
<dbReference type="Gene3D" id="1.20.5.110">
    <property type="match status" value="2"/>
</dbReference>
<dbReference type="CDD" id="cd15887">
    <property type="entry name" value="SNARE_SNAP29N"/>
    <property type="match status" value="1"/>
</dbReference>
<sequence length="428" mass="46469">MSGHQYVPNPANLFTDEDEIDDELFLRNARRTVSVCGGICVSKQNKGPQTNEDGYLPADDKYGMTKVSGAAYTRPDVLGPTAGFDGSGLGYAGSSGSAGGSVVSVGPGGYVMDMPAAAYGGYGAGVVPTKPLVYGSAANMYSSLGPDAADVAVDDEIARQRQTFEQRRRELEESTLLTSQRCLGVLRETEQVGIATAEELHRQREQLEKTKKQLDEINNSLRFSQKHLNSLKSVFGGLKNYLSGRMVAGGGGSGPIGSGSVHGEHGVTTAGGIPRQNISSPTPTEEDDLYPNPQDFRIADPYWTADQSPVPPPQVGGDYHHPHHPHHPQHPQQQQQQQQHLHQQQQKQLQQQQMANGGVNAGGGFSHQLDQNLDEMRGNLSRLKNLALDLNQEIDSQNDLIDDISDRVEDVDVKIGKQNKDMNRLLRK</sequence>
<dbReference type="GO" id="GO:0015031">
    <property type="term" value="P:protein transport"/>
    <property type="evidence" value="ECO:0007669"/>
    <property type="project" value="UniProtKB-KW"/>
</dbReference>
<evidence type="ECO:0000256" key="4">
    <source>
        <dbReference type="ARBA" id="ARBA00023054"/>
    </source>
</evidence>
<dbReference type="GO" id="GO:0005886">
    <property type="term" value="C:plasma membrane"/>
    <property type="evidence" value="ECO:0007669"/>
    <property type="project" value="TreeGrafter"/>
</dbReference>
<dbReference type="EMBL" id="AXCM01009910">
    <property type="status" value="NOT_ANNOTATED_CDS"/>
    <property type="molecule type" value="Genomic_DNA"/>
</dbReference>
<dbReference type="VEuPathDB" id="VectorBase:ACUA027375"/>
<feature type="coiled-coil region" evidence="5">
    <location>
        <begin position="197"/>
        <end position="227"/>
    </location>
</feature>
<evidence type="ECO:0000313" key="8">
    <source>
        <dbReference type="EnsemblMetazoa" id="ACUA027375-PA"/>
    </source>
</evidence>
<dbReference type="SUPFAM" id="SSF81995">
    <property type="entry name" value="beta-sandwich domain of Sec23/24"/>
    <property type="match status" value="1"/>
</dbReference>
<reference evidence="8" key="2">
    <citation type="submission" date="2020-05" db="UniProtKB">
        <authorList>
            <consortium name="EnsemblMetazoa"/>
        </authorList>
    </citation>
    <scope>IDENTIFICATION</scope>
    <source>
        <strain evidence="8">A-37</strain>
    </source>
</reference>
<dbReference type="Proteomes" id="UP000075883">
    <property type="component" value="Unassembled WGS sequence"/>
</dbReference>
<dbReference type="FunFam" id="1.20.5.110:FF:000079">
    <property type="entry name" value="synaptosomal-associated protein 29"/>
    <property type="match status" value="1"/>
</dbReference>
<dbReference type="GO" id="GO:0016082">
    <property type="term" value="P:synaptic vesicle priming"/>
    <property type="evidence" value="ECO:0007669"/>
    <property type="project" value="TreeGrafter"/>
</dbReference>
<keyword evidence="2" id="KW-0813">Transport</keyword>
<dbReference type="AlphaFoldDB" id="A0A182MVN3"/>
<dbReference type="GO" id="GO:0005484">
    <property type="term" value="F:SNAP receptor activity"/>
    <property type="evidence" value="ECO:0007669"/>
    <property type="project" value="TreeGrafter"/>
</dbReference>
<evidence type="ECO:0000256" key="1">
    <source>
        <dbReference type="ARBA" id="ARBA00009480"/>
    </source>
</evidence>
<name>A0A182MVN3_9DIPT</name>
<reference evidence="9" key="1">
    <citation type="submission" date="2013-09" db="EMBL/GenBank/DDBJ databases">
        <title>The Genome Sequence of Anopheles culicifacies species A.</title>
        <authorList>
            <consortium name="The Broad Institute Genomics Platform"/>
            <person name="Neafsey D.E."/>
            <person name="Besansky N."/>
            <person name="Howell P."/>
            <person name="Walton C."/>
            <person name="Young S.K."/>
            <person name="Zeng Q."/>
            <person name="Gargeya S."/>
            <person name="Fitzgerald M."/>
            <person name="Haas B."/>
            <person name="Abouelleil A."/>
            <person name="Allen A.W."/>
            <person name="Alvarado L."/>
            <person name="Arachchi H.M."/>
            <person name="Berlin A.M."/>
            <person name="Chapman S.B."/>
            <person name="Gainer-Dewar J."/>
            <person name="Goldberg J."/>
            <person name="Griggs A."/>
            <person name="Gujja S."/>
            <person name="Hansen M."/>
            <person name="Howarth C."/>
            <person name="Imamovic A."/>
            <person name="Ireland A."/>
            <person name="Larimer J."/>
            <person name="McCowan C."/>
            <person name="Murphy C."/>
            <person name="Pearson M."/>
            <person name="Poon T.W."/>
            <person name="Priest M."/>
            <person name="Roberts A."/>
            <person name="Saif S."/>
            <person name="Shea T."/>
            <person name="Sisk P."/>
            <person name="Sykes S."/>
            <person name="Wortman J."/>
            <person name="Nusbaum C."/>
            <person name="Birren B."/>
        </authorList>
    </citation>
    <scope>NUCLEOTIDE SEQUENCE [LARGE SCALE GENOMIC DNA]</scope>
    <source>
        <strain evidence="9">A-37</strain>
    </source>
</reference>
<feature type="compositionally biased region" description="Low complexity" evidence="6">
    <location>
        <begin position="330"/>
        <end position="353"/>
    </location>
</feature>
<dbReference type="SMART" id="SM00397">
    <property type="entry name" value="t_SNARE"/>
    <property type="match status" value="2"/>
</dbReference>
<dbReference type="GO" id="GO:0031201">
    <property type="term" value="C:SNARE complex"/>
    <property type="evidence" value="ECO:0007669"/>
    <property type="project" value="TreeGrafter"/>
</dbReference>
<dbReference type="STRING" id="139723.A0A182MVN3"/>
<organism evidence="8 9">
    <name type="scientific">Anopheles culicifacies</name>
    <dbReference type="NCBI Taxonomy" id="139723"/>
    <lineage>
        <taxon>Eukaryota</taxon>
        <taxon>Metazoa</taxon>
        <taxon>Ecdysozoa</taxon>
        <taxon>Arthropoda</taxon>
        <taxon>Hexapoda</taxon>
        <taxon>Insecta</taxon>
        <taxon>Pterygota</taxon>
        <taxon>Neoptera</taxon>
        <taxon>Endopterygota</taxon>
        <taxon>Diptera</taxon>
        <taxon>Nematocera</taxon>
        <taxon>Culicoidea</taxon>
        <taxon>Culicidae</taxon>
        <taxon>Anophelinae</taxon>
        <taxon>Anopheles</taxon>
        <taxon>culicifacies species complex</taxon>
    </lineage>
</organism>
<accession>A0A182MVN3</accession>
<dbReference type="PANTHER" id="PTHR19305">
    <property type="entry name" value="SYNAPTOSOMAL ASSOCIATED PROTEIN"/>
    <property type="match status" value="1"/>
</dbReference>
<evidence type="ECO:0000256" key="2">
    <source>
        <dbReference type="ARBA" id="ARBA00022448"/>
    </source>
</evidence>
<dbReference type="PANTHER" id="PTHR19305:SF9">
    <property type="entry name" value="SYNAPTOSOMAL-ASSOCIATED PROTEIN 29"/>
    <property type="match status" value="1"/>
</dbReference>
<evidence type="ECO:0000256" key="6">
    <source>
        <dbReference type="SAM" id="MobiDB-lite"/>
    </source>
</evidence>
<dbReference type="GO" id="GO:0019905">
    <property type="term" value="F:syntaxin binding"/>
    <property type="evidence" value="ECO:0007669"/>
    <property type="project" value="TreeGrafter"/>
</dbReference>
<dbReference type="InterPro" id="IPR000727">
    <property type="entry name" value="T_SNARE_dom"/>
</dbReference>
<evidence type="ECO:0000256" key="3">
    <source>
        <dbReference type="ARBA" id="ARBA00022927"/>
    </source>
</evidence>
<evidence type="ECO:0000256" key="5">
    <source>
        <dbReference type="SAM" id="Coils"/>
    </source>
</evidence>
<dbReference type="Pfam" id="PF12352">
    <property type="entry name" value="V-SNARE_C"/>
    <property type="match status" value="1"/>
</dbReference>
<dbReference type="PROSITE" id="PS50192">
    <property type="entry name" value="T_SNARE"/>
    <property type="match status" value="1"/>
</dbReference>
<dbReference type="FunFam" id="1.20.5.110:FF:000041">
    <property type="entry name" value="Synaptosomal-associated protein 29"/>
    <property type="match status" value="1"/>
</dbReference>
<feature type="region of interest" description="Disordered" evidence="6">
    <location>
        <begin position="253"/>
        <end position="369"/>
    </location>
</feature>
<proteinExistence type="inferred from homology"/>
<dbReference type="EnsemblMetazoa" id="ACUA027375-RA">
    <property type="protein sequence ID" value="ACUA027375-PA"/>
    <property type="gene ID" value="ACUA027375"/>
</dbReference>
<evidence type="ECO:0000313" key="9">
    <source>
        <dbReference type="Proteomes" id="UP000075883"/>
    </source>
</evidence>
<protein>
    <recommendedName>
        <fullName evidence="7">t-SNARE coiled-coil homology domain-containing protein</fullName>
    </recommendedName>
</protein>
<dbReference type="SUPFAM" id="SSF58038">
    <property type="entry name" value="SNARE fusion complex"/>
    <property type="match status" value="2"/>
</dbReference>
<evidence type="ECO:0000259" key="7">
    <source>
        <dbReference type="PROSITE" id="PS50192"/>
    </source>
</evidence>
<comment type="similarity">
    <text evidence="1">Belongs to the SNAP-25 family.</text>
</comment>
<keyword evidence="9" id="KW-1185">Reference proteome</keyword>
<dbReference type="GO" id="GO:0098793">
    <property type="term" value="C:presynapse"/>
    <property type="evidence" value="ECO:0007669"/>
    <property type="project" value="GOC"/>
</dbReference>
<dbReference type="CDD" id="cd15856">
    <property type="entry name" value="SNARE_SNAP29C"/>
    <property type="match status" value="1"/>
</dbReference>